<dbReference type="EMBL" id="UINC01216239">
    <property type="protein sequence ID" value="SVE42294.1"/>
    <property type="molecule type" value="Genomic_DNA"/>
</dbReference>
<dbReference type="AlphaFoldDB" id="A0A383DD76"/>
<reference evidence="1" key="1">
    <citation type="submission" date="2018-05" db="EMBL/GenBank/DDBJ databases">
        <authorList>
            <person name="Lanie J.A."/>
            <person name="Ng W.-L."/>
            <person name="Kazmierczak K.M."/>
            <person name="Andrzejewski T.M."/>
            <person name="Davidsen T.M."/>
            <person name="Wayne K.J."/>
            <person name="Tettelin H."/>
            <person name="Glass J.I."/>
            <person name="Rusch D."/>
            <person name="Podicherti R."/>
            <person name="Tsui H.-C.T."/>
            <person name="Winkler M.E."/>
        </authorList>
    </citation>
    <scope>NUCLEOTIDE SEQUENCE</scope>
</reference>
<evidence type="ECO:0000313" key="1">
    <source>
        <dbReference type="EMBL" id="SVE42294.1"/>
    </source>
</evidence>
<protein>
    <submittedName>
        <fullName evidence="1">Uncharacterized protein</fullName>
    </submittedName>
</protein>
<sequence>MIKSRAISIFILFLIAGLFTVVIGSDAITGEYLEARSVNVYVGA</sequence>
<name>A0A383DD76_9ZZZZ</name>
<proteinExistence type="predicted"/>
<feature type="non-terminal residue" evidence="1">
    <location>
        <position position="44"/>
    </location>
</feature>
<accession>A0A383DD76</accession>
<gene>
    <name evidence="1" type="ORF">METZ01_LOCUS495148</name>
</gene>
<organism evidence="1">
    <name type="scientific">marine metagenome</name>
    <dbReference type="NCBI Taxonomy" id="408172"/>
    <lineage>
        <taxon>unclassified sequences</taxon>
        <taxon>metagenomes</taxon>
        <taxon>ecological metagenomes</taxon>
    </lineage>
</organism>